<feature type="region of interest" description="Disordered" evidence="4">
    <location>
        <begin position="315"/>
        <end position="338"/>
    </location>
</feature>
<name>A0A0L0M4R6_9BURK</name>
<feature type="signal peptide" evidence="5">
    <location>
        <begin position="1"/>
        <end position="31"/>
    </location>
</feature>
<keyword evidence="3 5" id="KW-0732">Signal</keyword>
<organism evidence="7 8">
    <name type="scientific">Candidatus Burkholderia verschuerenii</name>
    <dbReference type="NCBI Taxonomy" id="242163"/>
    <lineage>
        <taxon>Bacteria</taxon>
        <taxon>Pseudomonadati</taxon>
        <taxon>Pseudomonadota</taxon>
        <taxon>Betaproteobacteria</taxon>
        <taxon>Burkholderiales</taxon>
        <taxon>Burkholderiaceae</taxon>
        <taxon>Burkholderia</taxon>
    </lineage>
</organism>
<keyword evidence="2" id="KW-0813">Transport</keyword>
<comment type="similarity">
    <text evidence="1">Belongs to the bacterial solute-binding protein 3 family.</text>
</comment>
<dbReference type="PANTHER" id="PTHR30085:SF2">
    <property type="entry name" value="GLUTAMATE_ASPARTATE IMPORT SOLUTE-BINDING PROTEIN"/>
    <property type="match status" value="1"/>
</dbReference>
<keyword evidence="8" id="KW-1185">Reference proteome</keyword>
<dbReference type="Proteomes" id="UP000036959">
    <property type="component" value="Unassembled WGS sequence"/>
</dbReference>
<evidence type="ECO:0000259" key="6">
    <source>
        <dbReference type="SMART" id="SM00062"/>
    </source>
</evidence>
<dbReference type="InterPro" id="IPR051455">
    <property type="entry name" value="Bact_solute-bind_prot3"/>
</dbReference>
<evidence type="ECO:0000256" key="3">
    <source>
        <dbReference type="ARBA" id="ARBA00022729"/>
    </source>
</evidence>
<evidence type="ECO:0000256" key="2">
    <source>
        <dbReference type="ARBA" id="ARBA00022448"/>
    </source>
</evidence>
<dbReference type="PANTHER" id="PTHR30085">
    <property type="entry name" value="AMINO ACID ABC TRANSPORTER PERMEASE"/>
    <property type="match status" value="1"/>
</dbReference>
<dbReference type="PATRIC" id="fig|242163.4.peg.3726"/>
<dbReference type="SMART" id="SM00062">
    <property type="entry name" value="PBPb"/>
    <property type="match status" value="1"/>
</dbReference>
<accession>A0A0L0M4R6</accession>
<dbReference type="InterPro" id="IPR001638">
    <property type="entry name" value="Solute-binding_3/MltF_N"/>
</dbReference>
<dbReference type="EMBL" id="LFJJ01000264">
    <property type="protein sequence ID" value="KND57260.1"/>
    <property type="molecule type" value="Genomic_DNA"/>
</dbReference>
<dbReference type="AlphaFoldDB" id="A0A0L0M4R6"/>
<dbReference type="GO" id="GO:0006865">
    <property type="term" value="P:amino acid transport"/>
    <property type="evidence" value="ECO:0007669"/>
    <property type="project" value="TreeGrafter"/>
</dbReference>
<dbReference type="CDD" id="cd13688">
    <property type="entry name" value="PBP2_GltI_DEBP"/>
    <property type="match status" value="1"/>
</dbReference>
<evidence type="ECO:0000256" key="1">
    <source>
        <dbReference type="ARBA" id="ARBA00010333"/>
    </source>
</evidence>
<evidence type="ECO:0000256" key="5">
    <source>
        <dbReference type="SAM" id="SignalP"/>
    </source>
</evidence>
<feature type="domain" description="Solute-binding protein family 3/N-terminal" evidence="6">
    <location>
        <begin position="61"/>
        <end position="289"/>
    </location>
</feature>
<dbReference type="GO" id="GO:0030288">
    <property type="term" value="C:outer membrane-bounded periplasmic space"/>
    <property type="evidence" value="ECO:0007669"/>
    <property type="project" value="TreeGrafter"/>
</dbReference>
<sequence>MKLPHSPAPHPARVSSGLAALHLLASAPAHASTPKEPTSAQAAVDQLPPSATLRKIAENGSIVLGTRESSVPFSYLVKDQTVGYSYSIALKIVDTIRRRLNMPELAVKNVMVTSSNRISYVVNNQVDLECGSTAHLADREPLVAFSNNFFLYGIRMAVKKKSSIVDYDDLAGKTVATTAGTSDEKLLRQLSLQKKLNLRIVAARDHAEAFAMLKSDRAVAFVMDDPLLYGKIAQERAASGEYKVTGTSLANETYACMLRRGDPAFKQLVDDVIADMQRSGEALRHLVHAADSAGRHQSALSDVAGVEGAVRASERPDLDRLKRPAQSVSCNSASDSVV</sequence>
<dbReference type="Pfam" id="PF00497">
    <property type="entry name" value="SBP_bac_3"/>
    <property type="match status" value="1"/>
</dbReference>
<gene>
    <name evidence="7" type="ORF">BVER_00559</name>
</gene>
<reference evidence="8" key="1">
    <citation type="submission" date="2015-06" db="EMBL/GenBank/DDBJ databases">
        <title>Comparative genomics of Burkholderia leaf nodule symbionts.</title>
        <authorList>
            <person name="Carlier A."/>
            <person name="Eberl L."/>
            <person name="Pinto-Carbo M."/>
        </authorList>
    </citation>
    <scope>NUCLEOTIDE SEQUENCE [LARGE SCALE GENOMIC DNA]</scope>
    <source>
        <strain evidence="8">UZHbot4</strain>
    </source>
</reference>
<evidence type="ECO:0000256" key="4">
    <source>
        <dbReference type="SAM" id="MobiDB-lite"/>
    </source>
</evidence>
<protein>
    <submittedName>
        <fullName evidence="7">Glutamate Aspartate periplasmic binding protein GltI</fullName>
    </submittedName>
</protein>
<dbReference type="GO" id="GO:0005576">
    <property type="term" value="C:extracellular region"/>
    <property type="evidence" value="ECO:0007669"/>
    <property type="project" value="TreeGrafter"/>
</dbReference>
<dbReference type="Gene3D" id="3.40.190.10">
    <property type="entry name" value="Periplasmic binding protein-like II"/>
    <property type="match status" value="2"/>
</dbReference>
<comment type="caution">
    <text evidence="7">The sequence shown here is derived from an EMBL/GenBank/DDBJ whole genome shotgun (WGS) entry which is preliminary data.</text>
</comment>
<evidence type="ECO:0000313" key="8">
    <source>
        <dbReference type="Proteomes" id="UP000036959"/>
    </source>
</evidence>
<feature type="chain" id="PRO_5005543910" evidence="5">
    <location>
        <begin position="32"/>
        <end position="338"/>
    </location>
</feature>
<feature type="compositionally biased region" description="Polar residues" evidence="4">
    <location>
        <begin position="326"/>
        <end position="338"/>
    </location>
</feature>
<proteinExistence type="inferred from homology"/>
<dbReference type="SUPFAM" id="SSF53850">
    <property type="entry name" value="Periplasmic binding protein-like II"/>
    <property type="match status" value="1"/>
</dbReference>
<evidence type="ECO:0000313" key="7">
    <source>
        <dbReference type="EMBL" id="KND57260.1"/>
    </source>
</evidence>